<dbReference type="InterPro" id="IPR055050">
    <property type="entry name" value="WsaF_C"/>
</dbReference>
<feature type="domain" description="Glycosyltransferase 2-like" evidence="1">
    <location>
        <begin position="136"/>
        <end position="298"/>
    </location>
</feature>
<dbReference type="InterPro" id="IPR050834">
    <property type="entry name" value="Glycosyltransf_2"/>
</dbReference>
<evidence type="ECO:0000259" key="2">
    <source>
        <dbReference type="Pfam" id="PF21374"/>
    </source>
</evidence>
<dbReference type="Pfam" id="PF00535">
    <property type="entry name" value="Glycos_transf_2"/>
    <property type="match status" value="1"/>
</dbReference>
<keyword evidence="5" id="KW-1185">Reference proteome</keyword>
<comment type="caution">
    <text evidence="4">The sequence shown here is derived from an EMBL/GenBank/DDBJ whole genome shotgun (WGS) entry which is preliminary data.</text>
</comment>
<proteinExistence type="predicted"/>
<dbReference type="AlphaFoldDB" id="A0A916NSA9"/>
<feature type="domain" description="WsaF C-terminal" evidence="3">
    <location>
        <begin position="721"/>
        <end position="857"/>
    </location>
</feature>
<evidence type="ECO:0000313" key="4">
    <source>
        <dbReference type="EMBL" id="CAG7653042.1"/>
    </source>
</evidence>
<dbReference type="EMBL" id="CAJVAS010000085">
    <property type="protein sequence ID" value="CAG7653042.1"/>
    <property type="molecule type" value="Genomic_DNA"/>
</dbReference>
<organism evidence="4 5">
    <name type="scientific">Paenibacillus solanacearum</name>
    <dbReference type="NCBI Taxonomy" id="2048548"/>
    <lineage>
        <taxon>Bacteria</taxon>
        <taxon>Bacillati</taxon>
        <taxon>Bacillota</taxon>
        <taxon>Bacilli</taxon>
        <taxon>Bacillales</taxon>
        <taxon>Paenibacillaceae</taxon>
        <taxon>Paenibacillus</taxon>
    </lineage>
</organism>
<dbReference type="PANTHER" id="PTHR43685:SF2">
    <property type="entry name" value="GLYCOSYLTRANSFERASE 2-LIKE DOMAIN-CONTAINING PROTEIN"/>
    <property type="match status" value="1"/>
</dbReference>
<feature type="domain" description="WsaF N-terminal" evidence="2">
    <location>
        <begin position="535"/>
        <end position="669"/>
    </location>
</feature>
<name>A0A916NSA9_9BACL</name>
<dbReference type="Pfam" id="PF21374">
    <property type="entry name" value="WsaF_N"/>
    <property type="match status" value="1"/>
</dbReference>
<protein>
    <recommendedName>
        <fullName evidence="6">Glycosyltransferase</fullName>
    </recommendedName>
</protein>
<evidence type="ECO:0000313" key="5">
    <source>
        <dbReference type="Proteomes" id="UP000693672"/>
    </source>
</evidence>
<dbReference type="Pfam" id="PF22772">
    <property type="entry name" value="WsaF_C"/>
    <property type="match status" value="1"/>
</dbReference>
<evidence type="ECO:0008006" key="6">
    <source>
        <dbReference type="Google" id="ProtNLM"/>
    </source>
</evidence>
<reference evidence="4" key="1">
    <citation type="submission" date="2021-06" db="EMBL/GenBank/DDBJ databases">
        <authorList>
            <person name="Criscuolo A."/>
        </authorList>
    </citation>
    <scope>NUCLEOTIDE SEQUENCE</scope>
    <source>
        <strain evidence="4">CIP111600</strain>
    </source>
</reference>
<dbReference type="Proteomes" id="UP000693672">
    <property type="component" value="Unassembled WGS sequence"/>
</dbReference>
<dbReference type="InterPro" id="IPR001173">
    <property type="entry name" value="Glyco_trans_2-like"/>
</dbReference>
<accession>A0A916NSA9</accession>
<dbReference type="InterPro" id="IPR048510">
    <property type="entry name" value="WsaF_N"/>
</dbReference>
<dbReference type="PANTHER" id="PTHR43685">
    <property type="entry name" value="GLYCOSYLTRANSFERASE"/>
    <property type="match status" value="1"/>
</dbReference>
<sequence>MQYHIERNLPSKIQINKVNRYLLEGWVFGDVRVRSISAKLFGQEFVADSFEILRPDVAAVYNDPQMFSLFSGFSIPIVIDPVEKAESVELVLKVVFNNGRTIEKIISTILLEPYEELIEEKINLPEGIFRENLLVICLATYNPERKQFERQINSIINQDFSNWICIINDDCSSSKYMNDMLEITKKDNRIFLFRNKENLGFYYNFEQCLKLVPKYAKYVALADQDDYWYPNKLSLSLQKIDEDHDIQLVYCDMKIVQDDGNILFESYWSNRKNYYNSKDLDLLAIANTVTGAASIFKYSLTKEILPFPPKYGNVFHDQWIAIVAAMKGKIEYINIPLYDYIQYGKNIIGHTDFTKKNVLNLFNEIDLTITQKQQLSAYSTYKKLKLTVKQYVINGLRAIMRGYEFQHINAKHIFTLASTALIRNPDTVYKKLLSRPFTLSGLLKVHLKVMKNKETLNNLELSLFFSKIINILVRKIVIPFRKKIKAFIKKKNLFSLSSEINNYDVVGIVDPSIIEYKRKFFGRTFELIENRPQTINLFISIVDPKNFFGGYIGMYNFAKKYFELGFRVRILVTDQKEINPDDLIKVRNHDLTLKDFLSVVEFLPCYSDEQIIQISEDDIFIATSWWTAYIANEAVKKTRYSKFIYLSQDYEPVFYEHGAYRVLADNSYFLNYTPFFSTELLQKYFLSIGYIKEENAGEFFNNPVLQFKDLELTAKKKRKNKLLFYARPQAQNARNLYPIGCLAIDRARELGGFSDEDWEIIAIGGDVGEQLLPSGVKIKHIGKFDMKHYADLLPDHDIGFSLMDSPHPSLLPIEMASAGMLVVTNTYYGIKDEKYFKQISHNIKAVEPNIETLANALLEQADKIHDFNFRIKGSKVNWPHHWEDSITKEKIQRTLKSVFESEITEKQKISV</sequence>
<dbReference type="RefSeq" id="WP_218096335.1">
    <property type="nucleotide sequence ID" value="NZ_CAJVAS010000085.1"/>
</dbReference>
<evidence type="ECO:0000259" key="3">
    <source>
        <dbReference type="Pfam" id="PF22772"/>
    </source>
</evidence>
<gene>
    <name evidence="4" type="ORF">PAESOLCIP111_06692</name>
</gene>
<dbReference type="GO" id="GO:0030247">
    <property type="term" value="F:polysaccharide binding"/>
    <property type="evidence" value="ECO:0007669"/>
    <property type="project" value="InterPro"/>
</dbReference>
<evidence type="ECO:0000259" key="1">
    <source>
        <dbReference type="Pfam" id="PF00535"/>
    </source>
</evidence>